<accession>A0A915C506</accession>
<sequence>MVSTTGADARMANVTTSQGGEEADPGVAHIEEHYETKKLRDCIEKPRIVLAWLEKQLGKQEMRRNKVLWKKQVNLRADCVCGVEQHFHYLRKSVPEDVKGSASECASGERSV</sequence>
<evidence type="ECO:0000313" key="3">
    <source>
        <dbReference type="WBParaSite" id="PgR084X_g027_t01"/>
    </source>
</evidence>
<name>A0A915C506_PARUN</name>
<evidence type="ECO:0000256" key="1">
    <source>
        <dbReference type="SAM" id="MobiDB-lite"/>
    </source>
</evidence>
<keyword evidence="2" id="KW-1185">Reference proteome</keyword>
<organism evidence="2 3">
    <name type="scientific">Parascaris univalens</name>
    <name type="common">Nematode worm</name>
    <dbReference type="NCBI Taxonomy" id="6257"/>
    <lineage>
        <taxon>Eukaryota</taxon>
        <taxon>Metazoa</taxon>
        <taxon>Ecdysozoa</taxon>
        <taxon>Nematoda</taxon>
        <taxon>Chromadorea</taxon>
        <taxon>Rhabditida</taxon>
        <taxon>Spirurina</taxon>
        <taxon>Ascaridomorpha</taxon>
        <taxon>Ascaridoidea</taxon>
        <taxon>Ascarididae</taxon>
        <taxon>Parascaris</taxon>
    </lineage>
</organism>
<dbReference type="WBParaSite" id="PgR084X_g027_t01">
    <property type="protein sequence ID" value="PgR084X_g027_t01"/>
    <property type="gene ID" value="PgR084X_g027"/>
</dbReference>
<dbReference type="Proteomes" id="UP000887569">
    <property type="component" value="Unplaced"/>
</dbReference>
<protein>
    <submittedName>
        <fullName evidence="3">Uncharacterized protein</fullName>
    </submittedName>
</protein>
<feature type="region of interest" description="Disordered" evidence="1">
    <location>
        <begin position="1"/>
        <end position="27"/>
    </location>
</feature>
<proteinExistence type="predicted"/>
<reference evidence="3" key="1">
    <citation type="submission" date="2022-11" db="UniProtKB">
        <authorList>
            <consortium name="WormBaseParasite"/>
        </authorList>
    </citation>
    <scope>IDENTIFICATION</scope>
</reference>
<dbReference type="AlphaFoldDB" id="A0A915C506"/>
<evidence type="ECO:0000313" key="2">
    <source>
        <dbReference type="Proteomes" id="UP000887569"/>
    </source>
</evidence>